<dbReference type="PANTHER" id="PTHR43205">
    <property type="entry name" value="PROSTAGLANDIN REDUCTASE"/>
    <property type="match status" value="1"/>
</dbReference>
<protein>
    <recommendedName>
        <fullName evidence="2">NADP-dependent oxidoreductase</fullName>
    </recommendedName>
</protein>
<dbReference type="InterPro" id="IPR011032">
    <property type="entry name" value="GroES-like_sf"/>
</dbReference>
<organism evidence="1">
    <name type="scientific">Phenylobacterium glaciei</name>
    <dbReference type="NCBI Taxonomy" id="2803784"/>
    <lineage>
        <taxon>Bacteria</taxon>
        <taxon>Pseudomonadati</taxon>
        <taxon>Pseudomonadota</taxon>
        <taxon>Alphaproteobacteria</taxon>
        <taxon>Caulobacterales</taxon>
        <taxon>Caulobacteraceae</taxon>
        <taxon>Phenylobacterium</taxon>
    </lineage>
</organism>
<dbReference type="EMBL" id="CP068570">
    <property type="protein sequence ID" value="QQZ49502.1"/>
    <property type="molecule type" value="Genomic_DNA"/>
</dbReference>
<proteinExistence type="predicted"/>
<dbReference type="AlphaFoldDB" id="A0A974S9F0"/>
<name>A0A974S9F0_9CAUL</name>
<dbReference type="Gene3D" id="3.90.180.10">
    <property type="entry name" value="Medium-chain alcohol dehydrogenases, catalytic domain"/>
    <property type="match status" value="1"/>
</dbReference>
<dbReference type="InterPro" id="IPR045010">
    <property type="entry name" value="MDR_fam"/>
</dbReference>
<dbReference type="GO" id="GO:0016628">
    <property type="term" value="F:oxidoreductase activity, acting on the CH-CH group of donors, NAD or NADP as acceptor"/>
    <property type="evidence" value="ECO:0007669"/>
    <property type="project" value="InterPro"/>
</dbReference>
<dbReference type="PANTHER" id="PTHR43205:SF7">
    <property type="entry name" value="PROSTAGLANDIN REDUCTASE 1"/>
    <property type="match status" value="1"/>
</dbReference>
<gene>
    <name evidence="1" type="ORF">JKL49_21395</name>
</gene>
<accession>A0A974S9F0</accession>
<dbReference type="Gene3D" id="3.40.50.720">
    <property type="entry name" value="NAD(P)-binding Rossmann-like Domain"/>
    <property type="match status" value="1"/>
</dbReference>
<dbReference type="SUPFAM" id="SSF50129">
    <property type="entry name" value="GroES-like"/>
    <property type="match status" value="1"/>
</dbReference>
<reference evidence="1" key="1">
    <citation type="submission" date="2021-01" db="EMBL/GenBank/DDBJ databases">
        <title>Genome sequence of Phenylobacterium sp. 20VBR1 isolated from a valley glaceir, Ny-Alesund, Svalbard.</title>
        <authorList>
            <person name="Thomas F.A."/>
            <person name="Krishnan K.P."/>
            <person name="Sinha R.K."/>
        </authorList>
    </citation>
    <scope>NUCLEOTIDE SEQUENCE</scope>
    <source>
        <strain evidence="1">20VBR1</strain>
    </source>
</reference>
<evidence type="ECO:0000313" key="1">
    <source>
        <dbReference type="EMBL" id="QQZ49502.1"/>
    </source>
</evidence>
<evidence type="ECO:0008006" key="2">
    <source>
        <dbReference type="Google" id="ProtNLM"/>
    </source>
</evidence>
<sequence length="64" mass="7139">MEGFVAGDFPHLNADFLADMTHWLKSGKIKYQETILDGFERASEGLIGLFEGKNNGKMLIHIAD</sequence>